<dbReference type="AlphaFoldDB" id="A0A6I1EGZ7"/>
<accession>A0A6I1EGZ7</accession>
<gene>
    <name evidence="1" type="ORF">GBM95_11800</name>
</gene>
<evidence type="ECO:0000313" key="2">
    <source>
        <dbReference type="Proteomes" id="UP000430564"/>
    </source>
</evidence>
<comment type="caution">
    <text evidence="1">The sequence shown here is derived from an EMBL/GenBank/DDBJ whole genome shotgun (WGS) entry which is preliminary data.</text>
</comment>
<protein>
    <recommendedName>
        <fullName evidence="3">Transposase</fullName>
    </recommendedName>
</protein>
<name>A0A6I1EGZ7_9BURK</name>
<evidence type="ECO:0008006" key="3">
    <source>
        <dbReference type="Google" id="ProtNLM"/>
    </source>
</evidence>
<feature type="non-terminal residue" evidence="1">
    <location>
        <position position="225"/>
    </location>
</feature>
<organism evidence="1 2">
    <name type="scientific">Sutterella seckii</name>
    <dbReference type="NCBI Taxonomy" id="1944635"/>
    <lineage>
        <taxon>Bacteria</taxon>
        <taxon>Pseudomonadati</taxon>
        <taxon>Pseudomonadota</taxon>
        <taxon>Betaproteobacteria</taxon>
        <taxon>Burkholderiales</taxon>
        <taxon>Sutterellaceae</taxon>
        <taxon>Sutterella</taxon>
    </lineage>
</organism>
<proteinExistence type="predicted"/>
<evidence type="ECO:0000313" key="1">
    <source>
        <dbReference type="EMBL" id="KAB7650678.1"/>
    </source>
</evidence>
<dbReference type="EMBL" id="WEHX01000199">
    <property type="protein sequence ID" value="KAB7650678.1"/>
    <property type="molecule type" value="Genomic_DNA"/>
</dbReference>
<reference evidence="1 2" key="1">
    <citation type="submission" date="2019-10" db="EMBL/GenBank/DDBJ databases">
        <title>Genome diversity of Sutterella seckii.</title>
        <authorList>
            <person name="Chaplin A.V."/>
            <person name="Sokolova S.R."/>
            <person name="Mosin K.A."/>
            <person name="Ivanova E.L."/>
            <person name="Kochetkova T.O."/>
            <person name="Goltsov A.Y."/>
            <person name="Trofimov D.Y."/>
            <person name="Efimov B.A."/>
        </authorList>
    </citation>
    <scope>NUCLEOTIDE SEQUENCE [LARGE SCALE GENOMIC DNA]</scope>
    <source>
        <strain evidence="1 2">ASD393</strain>
    </source>
</reference>
<sequence length="225" mass="26137">MKSPEFVVDNEFTKKGNLVDMLRNHIQFTARVTVTDSWVAQHLDEIEEDGSSVRSQLEGWDSICPFDHATHGVSRMVELSWTRERSRGERAEGDVEKKSFRLYLHYYRNANRTHADREALKTRVMTVKQLLEGGTSIEALSDADKVIAEKYLICTRVGRGGKLRITLNTEALQRAERNFGIFCLVSNKHKDPWVTLKRYRMRNRIEESYRVSKSELDGDRARVWS</sequence>
<dbReference type="Proteomes" id="UP000430564">
    <property type="component" value="Unassembled WGS sequence"/>
</dbReference>